<dbReference type="InterPro" id="IPR009057">
    <property type="entry name" value="Homeodomain-like_sf"/>
</dbReference>
<evidence type="ECO:0000259" key="5">
    <source>
        <dbReference type="PROSITE" id="PS51464"/>
    </source>
</evidence>
<accession>A0ABZ2SMW4</accession>
<dbReference type="InterPro" id="IPR001347">
    <property type="entry name" value="SIS_dom"/>
</dbReference>
<keyword evidence="2" id="KW-0238">DNA-binding</keyword>
<dbReference type="InterPro" id="IPR046348">
    <property type="entry name" value="SIS_dom_sf"/>
</dbReference>
<evidence type="ECO:0000259" key="4">
    <source>
        <dbReference type="PROSITE" id="PS51071"/>
    </source>
</evidence>
<proteinExistence type="predicted"/>
<dbReference type="Gene3D" id="1.10.10.10">
    <property type="entry name" value="Winged helix-like DNA-binding domain superfamily/Winged helix DNA-binding domain"/>
    <property type="match status" value="1"/>
</dbReference>
<reference evidence="6 7" key="1">
    <citation type="submission" date="2021-03" db="EMBL/GenBank/DDBJ databases">
        <authorList>
            <person name="Gilmore M.S."/>
            <person name="Schwartzman J."/>
            <person name="Van Tyne D."/>
            <person name="Martin M."/>
            <person name="Earl A.M."/>
            <person name="Manson A.L."/>
            <person name="Straub T."/>
            <person name="Salamzade R."/>
            <person name="Saavedra J."/>
            <person name="Lebreton F."/>
            <person name="Prichula J."/>
            <person name="Schaufler K."/>
            <person name="Gaca A."/>
            <person name="Sgardioli B."/>
            <person name="Wagenaar J."/>
            <person name="Strong T."/>
        </authorList>
    </citation>
    <scope>NUCLEOTIDE SEQUENCE [LARGE SCALE GENOMIC DNA]</scope>
    <source>
        <strain evidence="6 7">DIV2402</strain>
    </source>
</reference>
<evidence type="ECO:0000256" key="1">
    <source>
        <dbReference type="ARBA" id="ARBA00023015"/>
    </source>
</evidence>
<dbReference type="InterPro" id="IPR000281">
    <property type="entry name" value="HTH_RpiR"/>
</dbReference>
<keyword evidence="3" id="KW-0804">Transcription</keyword>
<evidence type="ECO:0008006" key="8">
    <source>
        <dbReference type="Google" id="ProtNLM"/>
    </source>
</evidence>
<dbReference type="SUPFAM" id="SSF46689">
    <property type="entry name" value="Homeodomain-like"/>
    <property type="match status" value="1"/>
</dbReference>
<dbReference type="Pfam" id="PF01418">
    <property type="entry name" value="HTH_6"/>
    <property type="match status" value="1"/>
</dbReference>
<dbReference type="PANTHER" id="PTHR30514:SF10">
    <property type="entry name" value="MURR_RPIR FAMILY TRANSCRIPTIONAL REGULATOR"/>
    <property type="match status" value="1"/>
</dbReference>
<dbReference type="PROSITE" id="PS51464">
    <property type="entry name" value="SIS"/>
    <property type="match status" value="1"/>
</dbReference>
<reference evidence="6 7" key="2">
    <citation type="submission" date="2024-03" db="EMBL/GenBank/DDBJ databases">
        <title>The Genome Sequence of Enterococcus sp. DIV2402.</title>
        <authorList>
            <consortium name="The Broad Institute Genomics Platform"/>
            <consortium name="The Broad Institute Microbial Omics Core"/>
            <consortium name="The Broad Institute Genomic Center for Infectious Diseases"/>
            <person name="Earl A."/>
            <person name="Manson A."/>
            <person name="Gilmore M."/>
            <person name="Schwartman J."/>
            <person name="Shea T."/>
            <person name="Abouelleil A."/>
            <person name="Cao P."/>
            <person name="Chapman S."/>
            <person name="Cusick C."/>
            <person name="Young S."/>
            <person name="Neafsey D."/>
            <person name="Nusbaum C."/>
            <person name="Birren B."/>
        </authorList>
    </citation>
    <scope>NUCLEOTIDE SEQUENCE [LARGE SCALE GENOMIC DNA]</scope>
    <source>
        <strain evidence="6 7">DIV2402</strain>
    </source>
</reference>
<evidence type="ECO:0000313" key="6">
    <source>
        <dbReference type="EMBL" id="WYJ75549.1"/>
    </source>
</evidence>
<dbReference type="PROSITE" id="PS51071">
    <property type="entry name" value="HTH_RPIR"/>
    <property type="match status" value="1"/>
</dbReference>
<dbReference type="Gene3D" id="3.40.50.10490">
    <property type="entry name" value="Glucose-6-phosphate isomerase like protein, domain 1"/>
    <property type="match status" value="1"/>
</dbReference>
<keyword evidence="7" id="KW-1185">Reference proteome</keyword>
<dbReference type="RefSeq" id="WP_207871728.1">
    <property type="nucleotide sequence ID" value="NZ_CP147251.1"/>
</dbReference>
<name>A0ABZ2SMW4_9ENTE</name>
<gene>
    <name evidence="6" type="ORF">DOK78_000124</name>
</gene>
<dbReference type="InterPro" id="IPR035472">
    <property type="entry name" value="RpiR-like_SIS"/>
</dbReference>
<dbReference type="Proteomes" id="UP000664701">
    <property type="component" value="Chromosome"/>
</dbReference>
<keyword evidence="1" id="KW-0805">Transcription regulation</keyword>
<organism evidence="6 7">
    <name type="scientific">Candidatus Enterococcus lowellii</name>
    <dbReference type="NCBI Taxonomy" id="2230877"/>
    <lineage>
        <taxon>Bacteria</taxon>
        <taxon>Bacillati</taxon>
        <taxon>Bacillota</taxon>
        <taxon>Bacilli</taxon>
        <taxon>Lactobacillales</taxon>
        <taxon>Enterococcaceae</taxon>
        <taxon>Enterococcus</taxon>
    </lineage>
</organism>
<protein>
    <recommendedName>
        <fullName evidence="8">RpiR family transcriptional regulator</fullName>
    </recommendedName>
</protein>
<feature type="domain" description="SIS" evidence="5">
    <location>
        <begin position="115"/>
        <end position="255"/>
    </location>
</feature>
<dbReference type="CDD" id="cd05013">
    <property type="entry name" value="SIS_RpiR"/>
    <property type="match status" value="1"/>
</dbReference>
<evidence type="ECO:0000256" key="2">
    <source>
        <dbReference type="ARBA" id="ARBA00023125"/>
    </source>
</evidence>
<dbReference type="InterPro" id="IPR036388">
    <property type="entry name" value="WH-like_DNA-bd_sf"/>
</dbReference>
<dbReference type="PANTHER" id="PTHR30514">
    <property type="entry name" value="GLUCOKINASE"/>
    <property type="match status" value="1"/>
</dbReference>
<evidence type="ECO:0000256" key="3">
    <source>
        <dbReference type="ARBA" id="ARBA00023163"/>
    </source>
</evidence>
<dbReference type="Pfam" id="PF01380">
    <property type="entry name" value="SIS"/>
    <property type="match status" value="1"/>
</dbReference>
<feature type="domain" description="HTH rpiR-type" evidence="4">
    <location>
        <begin position="2"/>
        <end position="78"/>
    </location>
</feature>
<evidence type="ECO:0000313" key="7">
    <source>
        <dbReference type="Proteomes" id="UP000664701"/>
    </source>
</evidence>
<dbReference type="SUPFAM" id="SSF53697">
    <property type="entry name" value="SIS domain"/>
    <property type="match status" value="1"/>
</dbReference>
<dbReference type="EMBL" id="CP147251">
    <property type="protein sequence ID" value="WYJ75549.1"/>
    <property type="molecule type" value="Genomic_DNA"/>
</dbReference>
<sequence>MQSLINKLQKKRPQLSELEKQVFDYILRNPTEIKQLTIDELAAKLFLSTATISRTAKHLGFKGFQELKYAIAQYSQTERGERELTNPSIISLSQSIQLQLSQTLRLLQQAPIKEIVDALYHAKVIEIFGVGGSLPNCIEAARKLTFLGKKANARIDWDEQQAVSKSLSCDDLAIIVSNSGETIHIIEYALNLQQNNVPVLAIVGTENSRLETLATHTLQASVDMIYFEEVDLSSRVSLSAILDILLIQLAGRSSHE</sequence>
<dbReference type="InterPro" id="IPR047640">
    <property type="entry name" value="RpiR-like"/>
</dbReference>